<evidence type="ECO:0000313" key="1">
    <source>
        <dbReference type="EMBL" id="MFB9761420.1"/>
    </source>
</evidence>
<sequence length="47" mass="5191">MKIGEKDKISSLSKGAKEKLYVIVTLARRAKLYLPDEPLGGIEKISC</sequence>
<protein>
    <submittedName>
        <fullName evidence="1">Uncharacterized protein</fullName>
    </submittedName>
</protein>
<gene>
    <name evidence="1" type="ORF">ACFFMS_24540</name>
</gene>
<reference evidence="1 2" key="1">
    <citation type="submission" date="2024-09" db="EMBL/GenBank/DDBJ databases">
        <authorList>
            <person name="Sun Q."/>
            <person name="Mori K."/>
        </authorList>
    </citation>
    <scope>NUCLEOTIDE SEQUENCE [LARGE SCALE GENOMIC DNA]</scope>
    <source>
        <strain evidence="1 2">JCM 11201</strain>
    </source>
</reference>
<accession>A0ABV5WM75</accession>
<proteinExistence type="predicted"/>
<comment type="caution">
    <text evidence="1">The sequence shown here is derived from an EMBL/GenBank/DDBJ whole genome shotgun (WGS) entry which is preliminary data.</text>
</comment>
<dbReference type="Proteomes" id="UP001589609">
    <property type="component" value="Unassembled WGS sequence"/>
</dbReference>
<organism evidence="1 2">
    <name type="scientific">Ectobacillus funiculus</name>
    <dbReference type="NCBI Taxonomy" id="137993"/>
    <lineage>
        <taxon>Bacteria</taxon>
        <taxon>Bacillati</taxon>
        <taxon>Bacillota</taxon>
        <taxon>Bacilli</taxon>
        <taxon>Bacillales</taxon>
        <taxon>Bacillaceae</taxon>
        <taxon>Ectobacillus</taxon>
    </lineage>
</organism>
<dbReference type="EMBL" id="JBHMAF010000193">
    <property type="protein sequence ID" value="MFB9761420.1"/>
    <property type="molecule type" value="Genomic_DNA"/>
</dbReference>
<name>A0ABV5WM75_9BACI</name>
<evidence type="ECO:0000313" key="2">
    <source>
        <dbReference type="Proteomes" id="UP001589609"/>
    </source>
</evidence>
<keyword evidence="2" id="KW-1185">Reference proteome</keyword>